<proteinExistence type="predicted"/>
<reference evidence="2 3" key="1">
    <citation type="submission" date="2016-10" db="EMBL/GenBank/DDBJ databases">
        <authorList>
            <person name="de Groot N.N."/>
        </authorList>
    </citation>
    <scope>NUCLEOTIDE SEQUENCE [LARGE SCALE GENOMIC DNA]</scope>
    <source>
        <strain evidence="2 3">DSM 22788</strain>
    </source>
</reference>
<accession>A0A1H0Y8R3</accession>
<organism evidence="2 3">
    <name type="scientific">Leucobacter chromiiresistens</name>
    <dbReference type="NCBI Taxonomy" id="1079994"/>
    <lineage>
        <taxon>Bacteria</taxon>
        <taxon>Bacillati</taxon>
        <taxon>Actinomycetota</taxon>
        <taxon>Actinomycetes</taxon>
        <taxon>Micrococcales</taxon>
        <taxon>Microbacteriaceae</taxon>
        <taxon>Leucobacter</taxon>
    </lineage>
</organism>
<dbReference type="InterPro" id="IPR057630">
    <property type="entry name" value="Terminase_6"/>
</dbReference>
<dbReference type="EMBL" id="FNKB01000001">
    <property type="protein sequence ID" value="SDQ11555.1"/>
    <property type="molecule type" value="Genomic_DNA"/>
</dbReference>
<evidence type="ECO:0000313" key="2">
    <source>
        <dbReference type="EMBL" id="SDQ11555.1"/>
    </source>
</evidence>
<feature type="domain" description="Terminase small subunit actinomycetes phage-type" evidence="1">
    <location>
        <begin position="5"/>
        <end position="77"/>
    </location>
</feature>
<protein>
    <recommendedName>
        <fullName evidence="1">Terminase small subunit actinomycetes phage-type domain-containing protein</fullName>
    </recommendedName>
</protein>
<gene>
    <name evidence="2" type="ORF">SAMN04488565_0636</name>
</gene>
<name>A0A1H0Y8R3_9MICO</name>
<sequence length="104" mass="10827">MRQSVEGAIAGMKWLAASDAAAVAQVRALADLVDEAGATGDTGLVVRTHSLLSKLLAEVGGTPKVRMQLELRARRVEQGAQAAAVAAATNVTPITSKRPPKRVR</sequence>
<dbReference type="AlphaFoldDB" id="A0A1H0Y8R3"/>
<evidence type="ECO:0000313" key="3">
    <source>
        <dbReference type="Proteomes" id="UP000182690"/>
    </source>
</evidence>
<dbReference type="Proteomes" id="UP000182690">
    <property type="component" value="Unassembled WGS sequence"/>
</dbReference>
<evidence type="ECO:0000259" key="1">
    <source>
        <dbReference type="Pfam" id="PF23931"/>
    </source>
</evidence>
<dbReference type="Pfam" id="PF23931">
    <property type="entry name" value="Terminase_6"/>
    <property type="match status" value="1"/>
</dbReference>
<dbReference type="RefSeq" id="WP_010155588.1">
    <property type="nucleotide sequence ID" value="NZ_FNKB01000001.1"/>
</dbReference>